<evidence type="ECO:0000313" key="3">
    <source>
        <dbReference type="Proteomes" id="UP001228636"/>
    </source>
</evidence>
<gene>
    <name evidence="2" type="ORF">QWY81_02145</name>
</gene>
<feature type="transmembrane region" description="Helical" evidence="1">
    <location>
        <begin position="443"/>
        <end position="463"/>
    </location>
</feature>
<protein>
    <submittedName>
        <fullName evidence="2">Uncharacterized protein</fullName>
    </submittedName>
</protein>
<dbReference type="RefSeq" id="WP_261972094.1">
    <property type="nucleotide sequence ID" value="NZ_CP103460.1"/>
</dbReference>
<name>A0AAJ1VGD7_9FLAO</name>
<feature type="transmembrane region" description="Helical" evidence="1">
    <location>
        <begin position="23"/>
        <end position="47"/>
    </location>
</feature>
<dbReference type="Proteomes" id="UP001228636">
    <property type="component" value="Unassembled WGS sequence"/>
</dbReference>
<accession>A0AAJ1VGD7</accession>
<feature type="transmembrane region" description="Helical" evidence="1">
    <location>
        <begin position="521"/>
        <end position="540"/>
    </location>
</feature>
<sequence length="549" mass="65618">MNFINKINKYLLEHYPLIWNTRLVWMLGVNIIVHLLFFLIGFSSVNGLADLKEHYKLDDFFFFTSNVYYNVLISIFILLIWIIFYLRNNAFKNLYSIKKGMIFQQFCIVFLIILISTTQFYSFKTGLKIKTRSLYNWQELDKDIKTFNKFSLFLMQEQDEYEIDKKEYPAPFPLKVAVGYEQNLTDNIDTTQVFFKRDGHFLQFYKFNNNYDLETNNSYKTRSSIDFDNFEDRTIVDISEFKEFLNPSLFNYSKEKFNYGQDTLDYKNQLNFYQEVLNNKDDIRIKEGLKKVLSISKKYEIKHNLTVGNWFELIDNKPSYLLTELIHTSNPKEEYYARTGYGVNNLSSGKDIPYSKSLYFDFNDTDNFFKNVYESYFSGFDIVFLYFIIAFSFCLSILILIFKTTSIKTILLSFVASLVVLVLIVWLMSSSNNLFGYSKYNEYFIMLFISFLIIVFSIFSYILNWKKTIISIFWSLVLFAVPTFFLFAAFSYSRFLKDVYLELNPQNYNYKSNFETWFQNYGFWAILLVSIITIYVYSLFIRKLKARPE</sequence>
<reference evidence="2 3" key="1">
    <citation type="journal article" date="2014" name="Int. J. Syst. Evol. Microbiol.">
        <title>Complete genome sequence of Corynebacterium casei LMG S-19264T (=DSM 44701T), isolated from a smear-ripened cheese.</title>
        <authorList>
            <consortium name="US DOE Joint Genome Institute (JGI-PGF)"/>
            <person name="Walter F."/>
            <person name="Albersmeier A."/>
            <person name="Kalinowski J."/>
            <person name="Ruckert C."/>
        </authorList>
    </citation>
    <scope>NUCLEOTIDE SEQUENCE [LARGE SCALE GENOMIC DNA]</scope>
    <source>
        <strain evidence="2 3">CECT 8670</strain>
    </source>
</reference>
<feature type="transmembrane region" description="Helical" evidence="1">
    <location>
        <begin position="106"/>
        <end position="123"/>
    </location>
</feature>
<evidence type="ECO:0000313" key="2">
    <source>
        <dbReference type="EMBL" id="MDN3618252.1"/>
    </source>
</evidence>
<comment type="caution">
    <text evidence="2">The sequence shown here is derived from an EMBL/GenBank/DDBJ whole genome shotgun (WGS) entry which is preliminary data.</text>
</comment>
<evidence type="ECO:0000256" key="1">
    <source>
        <dbReference type="SAM" id="Phobius"/>
    </source>
</evidence>
<keyword evidence="1" id="KW-0472">Membrane</keyword>
<feature type="transmembrane region" description="Helical" evidence="1">
    <location>
        <begin position="67"/>
        <end position="86"/>
    </location>
</feature>
<keyword evidence="1" id="KW-1133">Transmembrane helix</keyword>
<organism evidence="2 3">
    <name type="scientific">Polaribacter sejongensis</name>
    <dbReference type="NCBI Taxonomy" id="985043"/>
    <lineage>
        <taxon>Bacteria</taxon>
        <taxon>Pseudomonadati</taxon>
        <taxon>Bacteroidota</taxon>
        <taxon>Flavobacteriia</taxon>
        <taxon>Flavobacteriales</taxon>
        <taxon>Flavobacteriaceae</taxon>
    </lineage>
</organism>
<keyword evidence="1" id="KW-0812">Transmembrane</keyword>
<proteinExistence type="predicted"/>
<feature type="transmembrane region" description="Helical" evidence="1">
    <location>
        <begin position="470"/>
        <end position="492"/>
    </location>
</feature>
<dbReference type="EMBL" id="JAUFQH010000003">
    <property type="protein sequence ID" value="MDN3618252.1"/>
    <property type="molecule type" value="Genomic_DNA"/>
</dbReference>
<dbReference type="AlphaFoldDB" id="A0AAJ1VGD7"/>
<feature type="transmembrane region" description="Helical" evidence="1">
    <location>
        <begin position="409"/>
        <end position="428"/>
    </location>
</feature>
<feature type="transmembrane region" description="Helical" evidence="1">
    <location>
        <begin position="383"/>
        <end position="402"/>
    </location>
</feature>